<protein>
    <submittedName>
        <fullName evidence="1">Uncharacterized protein</fullName>
    </submittedName>
</protein>
<dbReference type="AlphaFoldDB" id="A0A812LXS9"/>
<organism evidence="1 2">
    <name type="scientific">Symbiodinium natans</name>
    <dbReference type="NCBI Taxonomy" id="878477"/>
    <lineage>
        <taxon>Eukaryota</taxon>
        <taxon>Sar</taxon>
        <taxon>Alveolata</taxon>
        <taxon>Dinophyceae</taxon>
        <taxon>Suessiales</taxon>
        <taxon>Symbiodiniaceae</taxon>
        <taxon>Symbiodinium</taxon>
    </lineage>
</organism>
<name>A0A812LXS9_9DINO</name>
<sequence length="343" mass="37381">MSQASVKTGRCGTGKCRTSWNVCNHLSHPLQLRVDLPRPLRLEDSALSLDVHVAPVTYLETNSLYLVSCDAAGECKVFQKNRSCMLKATARLHKGPVLDFGVDKNFIYSVGEDLNIRIWTLSDLKQVVVIPADRIQASTLTGQEGQAIPLMLPALQEPPPRESPRGASQTREDPTYLQLSALTALKRPLSRWAGAQASARSNAQTLPRGALFVAGVMAKGQYAAAENAGILMEWSLNPTPVCQSAIIAHDLPIATMAYGPCDNGPLITADMRGLCRIWDCTPRLRCSQQIEAACLGVGSFRLASRVRLALDPMNYAVFAVAGEKRLLVWQQRQTVAAGFRTDL</sequence>
<evidence type="ECO:0000313" key="1">
    <source>
        <dbReference type="EMBL" id="CAE7251864.1"/>
    </source>
</evidence>
<dbReference type="Gene3D" id="2.130.10.10">
    <property type="entry name" value="YVTN repeat-like/Quinoprotein amine dehydrogenase"/>
    <property type="match status" value="1"/>
</dbReference>
<evidence type="ECO:0000313" key="2">
    <source>
        <dbReference type="Proteomes" id="UP000604046"/>
    </source>
</evidence>
<dbReference type="InterPro" id="IPR015943">
    <property type="entry name" value="WD40/YVTN_repeat-like_dom_sf"/>
</dbReference>
<dbReference type="Proteomes" id="UP000604046">
    <property type="component" value="Unassembled WGS sequence"/>
</dbReference>
<dbReference type="SUPFAM" id="SSF50978">
    <property type="entry name" value="WD40 repeat-like"/>
    <property type="match status" value="1"/>
</dbReference>
<dbReference type="OrthoDB" id="431162at2759"/>
<dbReference type="InterPro" id="IPR001680">
    <property type="entry name" value="WD40_rpt"/>
</dbReference>
<comment type="caution">
    <text evidence="1">The sequence shown here is derived from an EMBL/GenBank/DDBJ whole genome shotgun (WGS) entry which is preliminary data.</text>
</comment>
<accession>A0A812LXS9</accession>
<gene>
    <name evidence="1" type="ORF">SNAT2548_LOCUS12509</name>
</gene>
<dbReference type="EMBL" id="CAJNDS010001213">
    <property type="protein sequence ID" value="CAE7251864.1"/>
    <property type="molecule type" value="Genomic_DNA"/>
</dbReference>
<reference evidence="1" key="1">
    <citation type="submission" date="2021-02" db="EMBL/GenBank/DDBJ databases">
        <authorList>
            <person name="Dougan E. K."/>
            <person name="Rhodes N."/>
            <person name="Thang M."/>
            <person name="Chan C."/>
        </authorList>
    </citation>
    <scope>NUCLEOTIDE SEQUENCE</scope>
</reference>
<keyword evidence="2" id="KW-1185">Reference proteome</keyword>
<proteinExistence type="predicted"/>
<dbReference type="SMART" id="SM00320">
    <property type="entry name" value="WD40"/>
    <property type="match status" value="3"/>
</dbReference>
<dbReference type="InterPro" id="IPR036322">
    <property type="entry name" value="WD40_repeat_dom_sf"/>
</dbReference>